<dbReference type="EMBL" id="GL629782">
    <property type="protein sequence ID" value="EFX02442.1"/>
    <property type="molecule type" value="Genomic_DNA"/>
</dbReference>
<feature type="region of interest" description="Disordered" evidence="1">
    <location>
        <begin position="196"/>
        <end position="243"/>
    </location>
</feature>
<feature type="region of interest" description="Disordered" evidence="1">
    <location>
        <begin position="71"/>
        <end position="120"/>
    </location>
</feature>
<feature type="compositionally biased region" description="Basic residues" evidence="1">
    <location>
        <begin position="87"/>
        <end position="97"/>
    </location>
</feature>
<proteinExistence type="predicted"/>
<organism evidence="3">
    <name type="scientific">Grosmannia clavigera (strain kw1407 / UAMH 11150)</name>
    <name type="common">Blue stain fungus</name>
    <name type="synonym">Graphiocladiella clavigera</name>
    <dbReference type="NCBI Taxonomy" id="655863"/>
    <lineage>
        <taxon>Eukaryota</taxon>
        <taxon>Fungi</taxon>
        <taxon>Dikarya</taxon>
        <taxon>Ascomycota</taxon>
        <taxon>Pezizomycotina</taxon>
        <taxon>Sordariomycetes</taxon>
        <taxon>Sordariomycetidae</taxon>
        <taxon>Ophiostomatales</taxon>
        <taxon>Ophiostomataceae</taxon>
        <taxon>Leptographium</taxon>
    </lineage>
</organism>
<dbReference type="InParanoid" id="F0XJV6"/>
<dbReference type="AlphaFoldDB" id="F0XJV6"/>
<feature type="compositionally biased region" description="Pro residues" evidence="1">
    <location>
        <begin position="74"/>
        <end position="85"/>
    </location>
</feature>
<name>F0XJV6_GROCL</name>
<evidence type="ECO:0000256" key="1">
    <source>
        <dbReference type="SAM" id="MobiDB-lite"/>
    </source>
</evidence>
<gene>
    <name evidence="2" type="ORF">CMQ_2491</name>
</gene>
<dbReference type="Proteomes" id="UP000007796">
    <property type="component" value="Unassembled WGS sequence"/>
</dbReference>
<protein>
    <submittedName>
        <fullName evidence="2">Uncharacterized protein</fullName>
    </submittedName>
</protein>
<feature type="compositionally biased region" description="Basic residues" evidence="1">
    <location>
        <begin position="232"/>
        <end position="243"/>
    </location>
</feature>
<dbReference type="eggNOG" id="ENOG502RM02">
    <property type="taxonomic scope" value="Eukaryota"/>
</dbReference>
<reference evidence="2 3" key="1">
    <citation type="journal article" date="2011" name="Proc. Natl. Acad. Sci. U.S.A.">
        <title>Genome and transcriptome analyses of the mountain pine beetle-fungal symbiont Grosmannia clavigera, a lodgepole pine pathogen.</title>
        <authorList>
            <person name="DiGuistini S."/>
            <person name="Wang Y."/>
            <person name="Liao N.Y."/>
            <person name="Taylor G."/>
            <person name="Tanguay P."/>
            <person name="Feau N."/>
            <person name="Henrissat B."/>
            <person name="Chan S.K."/>
            <person name="Hesse-Orce U."/>
            <person name="Alamouti S.M."/>
            <person name="Tsui C.K.M."/>
            <person name="Docking R.T."/>
            <person name="Levasseur A."/>
            <person name="Haridas S."/>
            <person name="Robertson G."/>
            <person name="Birol I."/>
            <person name="Holt R.A."/>
            <person name="Marra M.A."/>
            <person name="Hamelin R.C."/>
            <person name="Hirst M."/>
            <person name="Jones S.J.M."/>
            <person name="Bohlmann J."/>
            <person name="Breuil C."/>
        </authorList>
    </citation>
    <scope>NUCLEOTIDE SEQUENCE [LARGE SCALE GENOMIC DNA]</scope>
    <source>
        <strain evidence="3">kw1407 / UAMH 11150</strain>
    </source>
</reference>
<keyword evidence="3" id="KW-1185">Reference proteome</keyword>
<evidence type="ECO:0000313" key="2">
    <source>
        <dbReference type="EMBL" id="EFX02442.1"/>
    </source>
</evidence>
<dbReference type="HOGENOM" id="CLU_1142692_0_0_1"/>
<dbReference type="GeneID" id="25975486"/>
<sequence>MPGTPVKTSPSLSLLGTAEKSTWMAWTSSSDGGKVEPNSLASILAPLSPGCCVSSNIPAIPMGASFEAFANSNPPWPTTPTPSPSNKPRRSPRIGTKKKTDGPLPKPCKKPTARAKQTKEKALRRRVDVLQEKNKTLRKQKWDLENEITVLKAKIMTDEEEMRSVDDMEKRLDHSRRYIRALKMQVRALGGYVIDVSDEDGESSNDSGDGELPASFPRAAANPSEFSLPALRAKRSGRQKTRS</sequence>
<dbReference type="RefSeq" id="XP_014171924.1">
    <property type="nucleotide sequence ID" value="XM_014316449.1"/>
</dbReference>
<dbReference type="OrthoDB" id="10321993at2759"/>
<accession>F0XJV6</accession>
<evidence type="ECO:0000313" key="3">
    <source>
        <dbReference type="Proteomes" id="UP000007796"/>
    </source>
</evidence>